<organism evidence="2 3">
    <name type="scientific">Aequorivita echinoideorum</name>
    <dbReference type="NCBI Taxonomy" id="1549647"/>
    <lineage>
        <taxon>Bacteria</taxon>
        <taxon>Pseudomonadati</taxon>
        <taxon>Bacteroidota</taxon>
        <taxon>Flavobacteriia</taxon>
        <taxon>Flavobacteriales</taxon>
        <taxon>Flavobacteriaceae</taxon>
        <taxon>Aequorivita</taxon>
    </lineage>
</organism>
<dbReference type="RefSeq" id="WP_214113532.1">
    <property type="nucleotide sequence ID" value="NZ_JAHCTB010000004.1"/>
</dbReference>
<proteinExistence type="predicted"/>
<reference evidence="2 3" key="1">
    <citation type="submission" date="2021-05" db="EMBL/GenBank/DDBJ databases">
        <title>Aequorivita echinoideorum JCM 30378 genome.</title>
        <authorList>
            <person name="Zhang H."/>
            <person name="Li C."/>
        </authorList>
    </citation>
    <scope>NUCLEOTIDE SEQUENCE [LARGE SCALE GENOMIC DNA]</scope>
    <source>
        <strain evidence="2 3">JCM30378</strain>
    </source>
</reference>
<dbReference type="InterPro" id="IPR000157">
    <property type="entry name" value="TIR_dom"/>
</dbReference>
<feature type="domain" description="TIR" evidence="1">
    <location>
        <begin position="1"/>
        <end position="126"/>
    </location>
</feature>
<evidence type="ECO:0000259" key="1">
    <source>
        <dbReference type="PROSITE" id="PS50104"/>
    </source>
</evidence>
<evidence type="ECO:0000313" key="2">
    <source>
        <dbReference type="EMBL" id="MBT0608671.1"/>
    </source>
</evidence>
<name>A0ABS5S626_9FLAO</name>
<dbReference type="PROSITE" id="PS50104">
    <property type="entry name" value="TIR"/>
    <property type="match status" value="1"/>
</dbReference>
<dbReference type="SUPFAM" id="SSF52200">
    <property type="entry name" value="Toll/Interleukin receptor TIR domain"/>
    <property type="match status" value="1"/>
</dbReference>
<protein>
    <submittedName>
        <fullName evidence="2">TIR domain-containing protein</fullName>
    </submittedName>
</protein>
<gene>
    <name evidence="2" type="ORF">KIV10_10785</name>
</gene>
<dbReference type="InterPro" id="IPR035897">
    <property type="entry name" value="Toll_tir_struct_dom_sf"/>
</dbReference>
<comment type="caution">
    <text evidence="2">The sequence shown here is derived from an EMBL/GenBank/DDBJ whole genome shotgun (WGS) entry which is preliminary data.</text>
</comment>
<dbReference type="SMART" id="SM00255">
    <property type="entry name" value="TIR"/>
    <property type="match status" value="1"/>
</dbReference>
<dbReference type="Proteomes" id="UP001297092">
    <property type="component" value="Unassembled WGS sequence"/>
</dbReference>
<keyword evidence="3" id="KW-1185">Reference proteome</keyword>
<dbReference type="Pfam" id="PF13676">
    <property type="entry name" value="TIR_2"/>
    <property type="match status" value="1"/>
</dbReference>
<sequence>MNLFFSYSRKQTEEVVDLVDFLSIYHTCWFDSKIVAGAEWWKEILSQIRNCDVFIFVLSNDSNNSKACLAELQYAQNLGQYMVILKVDDLKEAFIPDFLKGKNITSYKPDDKARKNVLARILKGIEDRGDFNVVLNLDAREPEIPFSELSLIHSQIRKENSISEAEQASLLFRIEKLMAAKDVEIEDIKILISDFQNRSDTTRIIFDKLNALLPSTKERAPEIQDRILNDILKNIATYSDDVQIQKRLANQYHTPNFLYGRWQRIRTVQNLQNVPVTPNEVIIFNNNFSFQVIRNNMQTNFGTFMFDMDYISITFINGMIDTRNYRCFANELHIVQYMNNLPFLIDCYKRI</sequence>
<accession>A0ABS5S626</accession>
<dbReference type="Gene3D" id="3.40.50.10140">
    <property type="entry name" value="Toll/interleukin-1 receptor homology (TIR) domain"/>
    <property type="match status" value="1"/>
</dbReference>
<dbReference type="EMBL" id="JAHCTB010000004">
    <property type="protein sequence ID" value="MBT0608671.1"/>
    <property type="molecule type" value="Genomic_DNA"/>
</dbReference>
<evidence type="ECO:0000313" key="3">
    <source>
        <dbReference type="Proteomes" id="UP001297092"/>
    </source>
</evidence>